<dbReference type="Pfam" id="PF04402">
    <property type="entry name" value="SIMPL"/>
    <property type="match status" value="1"/>
</dbReference>
<proteinExistence type="predicted"/>
<name>A0A1I3DAC6_9ACTN</name>
<evidence type="ECO:0008006" key="3">
    <source>
        <dbReference type="Google" id="ProtNLM"/>
    </source>
</evidence>
<dbReference type="STRING" id="1005945.SAMN05216561_102414"/>
<dbReference type="Proteomes" id="UP000198649">
    <property type="component" value="Unassembled WGS sequence"/>
</dbReference>
<dbReference type="InterPro" id="IPR052022">
    <property type="entry name" value="26kDa_periplasmic_antigen"/>
</dbReference>
<dbReference type="AlphaFoldDB" id="A0A1I3DAC6"/>
<evidence type="ECO:0000313" key="2">
    <source>
        <dbReference type="Proteomes" id="UP000198649"/>
    </source>
</evidence>
<sequence length="199" mass="20146">MRTITVVGHGSTRVVPDTAALRVGAAHQGTSLAEALAGASSAGEAVVAVARRHVDAANVSSRDLSVWPAHDHGGRPAGFQARHGYTILCPDLALAGKIVTELATEVGDRLQVDGVTLEVADTAAAEVGAREAAYADALARASHLAALAGVRLGEVRAVVEGGAAGPMTGGPEALARRDVSFEPGQSTLSQTLTVTWSVT</sequence>
<dbReference type="RefSeq" id="WP_091110626.1">
    <property type="nucleotide sequence ID" value="NZ_BKAF01000004.1"/>
</dbReference>
<organism evidence="1 2">
    <name type="scientific">Nocardioides psychrotolerans</name>
    <dbReference type="NCBI Taxonomy" id="1005945"/>
    <lineage>
        <taxon>Bacteria</taxon>
        <taxon>Bacillati</taxon>
        <taxon>Actinomycetota</taxon>
        <taxon>Actinomycetes</taxon>
        <taxon>Propionibacteriales</taxon>
        <taxon>Nocardioidaceae</taxon>
        <taxon>Nocardioides</taxon>
    </lineage>
</organism>
<dbReference type="OrthoDB" id="3783664at2"/>
<keyword evidence="2" id="KW-1185">Reference proteome</keyword>
<dbReference type="InterPro" id="IPR007497">
    <property type="entry name" value="SIMPL/DUF541"/>
</dbReference>
<dbReference type="Gene3D" id="3.30.110.170">
    <property type="entry name" value="Protein of unknown function (DUF541), domain 1"/>
    <property type="match status" value="1"/>
</dbReference>
<gene>
    <name evidence="1" type="ORF">SAMN05216561_102414</name>
</gene>
<dbReference type="PANTHER" id="PTHR34387:SF2">
    <property type="entry name" value="SLR1258 PROTEIN"/>
    <property type="match status" value="1"/>
</dbReference>
<dbReference type="PANTHER" id="PTHR34387">
    <property type="entry name" value="SLR1258 PROTEIN"/>
    <property type="match status" value="1"/>
</dbReference>
<dbReference type="EMBL" id="FOQG01000002">
    <property type="protein sequence ID" value="SFH83508.1"/>
    <property type="molecule type" value="Genomic_DNA"/>
</dbReference>
<dbReference type="GO" id="GO:0006974">
    <property type="term" value="P:DNA damage response"/>
    <property type="evidence" value="ECO:0007669"/>
    <property type="project" value="TreeGrafter"/>
</dbReference>
<accession>A0A1I3DAC6</accession>
<protein>
    <recommendedName>
        <fullName evidence="3">DUF541 domain-containing protein</fullName>
    </recommendedName>
</protein>
<evidence type="ECO:0000313" key="1">
    <source>
        <dbReference type="EMBL" id="SFH83508.1"/>
    </source>
</evidence>
<dbReference type="Gene3D" id="3.30.70.2970">
    <property type="entry name" value="Protein of unknown function (DUF541), domain 2"/>
    <property type="match status" value="1"/>
</dbReference>
<reference evidence="1 2" key="1">
    <citation type="submission" date="2016-10" db="EMBL/GenBank/DDBJ databases">
        <authorList>
            <person name="de Groot N.N."/>
        </authorList>
    </citation>
    <scope>NUCLEOTIDE SEQUENCE [LARGE SCALE GENOMIC DNA]</scope>
    <source>
        <strain evidence="1 2">CGMCC 1.11156</strain>
    </source>
</reference>